<dbReference type="Pfam" id="PF12704">
    <property type="entry name" value="MacB_PCD"/>
    <property type="match status" value="1"/>
</dbReference>
<dbReference type="Proteomes" id="UP000244450">
    <property type="component" value="Unassembled WGS sequence"/>
</dbReference>
<evidence type="ECO:0000313" key="9">
    <source>
        <dbReference type="EMBL" id="PUZ25767.1"/>
    </source>
</evidence>
<evidence type="ECO:0000256" key="6">
    <source>
        <dbReference type="SAM" id="Phobius"/>
    </source>
</evidence>
<evidence type="ECO:0000259" key="7">
    <source>
        <dbReference type="Pfam" id="PF02687"/>
    </source>
</evidence>
<proteinExistence type="predicted"/>
<keyword evidence="3 6" id="KW-0812">Transmembrane</keyword>
<keyword evidence="2" id="KW-1003">Cell membrane</keyword>
<feature type="transmembrane region" description="Helical" evidence="6">
    <location>
        <begin position="378"/>
        <end position="398"/>
    </location>
</feature>
<accession>A0A2T7BHK8</accession>
<dbReference type="PANTHER" id="PTHR30572:SF18">
    <property type="entry name" value="ABC-TYPE MACROLIDE FAMILY EXPORT SYSTEM PERMEASE COMPONENT 2"/>
    <property type="match status" value="1"/>
</dbReference>
<feature type="transmembrane region" description="Helical" evidence="6">
    <location>
        <begin position="285"/>
        <end position="310"/>
    </location>
</feature>
<protein>
    <recommendedName>
        <fullName evidence="11">ABC transporter permease</fullName>
    </recommendedName>
</protein>
<dbReference type="GO" id="GO:0022857">
    <property type="term" value="F:transmembrane transporter activity"/>
    <property type="evidence" value="ECO:0007669"/>
    <property type="project" value="TreeGrafter"/>
</dbReference>
<dbReference type="GO" id="GO:0005886">
    <property type="term" value="C:plasma membrane"/>
    <property type="evidence" value="ECO:0007669"/>
    <property type="project" value="UniProtKB-SubCell"/>
</dbReference>
<evidence type="ECO:0000256" key="3">
    <source>
        <dbReference type="ARBA" id="ARBA00022692"/>
    </source>
</evidence>
<keyword evidence="10" id="KW-1185">Reference proteome</keyword>
<sequence>MFHSYLKIALRNLWKHRFYTLLNVLGLSLGMAGGLVLLQFIRFHLSFDQYHPHPSQLYRVVTELHLDDGSTVHEQGSPLAMGPTLQQQQSGIAAQAVLTQLPAATVGVPGTAQTTYFKEHNNVAFVGDAWFHLFTYHFLQGSYSTAPGSAVITASLARKYFGSDNVIGKALQLDSKYEVTISGVMADLPGHTDLGANLLLSDASFRGFSTEAAAMLQDWNYIKSNTQTFVQLREGVDVNDINKAMIRLRNQHFPNDIANVYQFTLQPLSDVHFNPFFSGTMQHSLLTTLAFVGIFLVVIACFNFINLATAQSARRAREIGTRKVLGSAPRSIFWQFMLETTCVALLAMLLALAWTFAARPLMNNWVQVPISLNVFKDPLLAASIAGLLVFIISAGGSYPAIIMSHYKPATAFRGHGQPGEQPQSRIKKPSQSGWLTTYMQQHYAGSTCTSTSLIFRSLCRSVSFTACAISCPRRTLSVSNTWMWMSTK</sequence>
<keyword evidence="5 6" id="KW-0472">Membrane</keyword>
<name>A0A2T7BHK8_9BACT</name>
<keyword evidence="4 6" id="KW-1133">Transmembrane helix</keyword>
<dbReference type="InterPro" id="IPR025857">
    <property type="entry name" value="MacB_PCD"/>
</dbReference>
<organism evidence="9 10">
    <name type="scientific">Chitinophaga parva</name>
    <dbReference type="NCBI Taxonomy" id="2169414"/>
    <lineage>
        <taxon>Bacteria</taxon>
        <taxon>Pseudomonadati</taxon>
        <taxon>Bacteroidota</taxon>
        <taxon>Chitinophagia</taxon>
        <taxon>Chitinophagales</taxon>
        <taxon>Chitinophagaceae</taxon>
        <taxon>Chitinophaga</taxon>
    </lineage>
</organism>
<dbReference type="OrthoDB" id="5933722at2"/>
<comment type="caution">
    <text evidence="9">The sequence shown here is derived from an EMBL/GenBank/DDBJ whole genome shotgun (WGS) entry which is preliminary data.</text>
</comment>
<evidence type="ECO:0000256" key="5">
    <source>
        <dbReference type="ARBA" id="ARBA00023136"/>
    </source>
</evidence>
<dbReference type="EMBL" id="QCYK01000002">
    <property type="protein sequence ID" value="PUZ25767.1"/>
    <property type="molecule type" value="Genomic_DNA"/>
</dbReference>
<feature type="domain" description="MacB-like periplasmic core" evidence="8">
    <location>
        <begin position="20"/>
        <end position="246"/>
    </location>
</feature>
<dbReference type="Pfam" id="PF02687">
    <property type="entry name" value="FtsX"/>
    <property type="match status" value="1"/>
</dbReference>
<reference evidence="9 10" key="1">
    <citation type="submission" date="2018-04" db="EMBL/GenBank/DDBJ databases">
        <title>Chitinophaga fuyangensis sp. nov., isolated from soil in a chemical factory.</title>
        <authorList>
            <person name="Chen K."/>
        </authorList>
    </citation>
    <scope>NUCLEOTIDE SEQUENCE [LARGE SCALE GENOMIC DNA]</scope>
    <source>
        <strain evidence="9 10">LY-1</strain>
    </source>
</reference>
<evidence type="ECO:0000313" key="10">
    <source>
        <dbReference type="Proteomes" id="UP000244450"/>
    </source>
</evidence>
<gene>
    <name evidence="9" type="ORF">DCC81_16015</name>
</gene>
<dbReference type="InterPro" id="IPR050250">
    <property type="entry name" value="Macrolide_Exporter_MacB"/>
</dbReference>
<feature type="domain" description="ABC3 transporter permease C-terminal" evidence="7">
    <location>
        <begin position="291"/>
        <end position="406"/>
    </location>
</feature>
<dbReference type="PANTHER" id="PTHR30572">
    <property type="entry name" value="MEMBRANE COMPONENT OF TRANSPORTER-RELATED"/>
    <property type="match status" value="1"/>
</dbReference>
<evidence type="ECO:0000256" key="4">
    <source>
        <dbReference type="ARBA" id="ARBA00022989"/>
    </source>
</evidence>
<evidence type="ECO:0000259" key="8">
    <source>
        <dbReference type="Pfam" id="PF12704"/>
    </source>
</evidence>
<evidence type="ECO:0000256" key="1">
    <source>
        <dbReference type="ARBA" id="ARBA00004651"/>
    </source>
</evidence>
<dbReference type="AlphaFoldDB" id="A0A2T7BHK8"/>
<evidence type="ECO:0008006" key="11">
    <source>
        <dbReference type="Google" id="ProtNLM"/>
    </source>
</evidence>
<comment type="subcellular location">
    <subcellularLocation>
        <location evidence="1">Cell membrane</location>
        <topology evidence="1">Multi-pass membrane protein</topology>
    </subcellularLocation>
</comment>
<feature type="transmembrane region" description="Helical" evidence="6">
    <location>
        <begin position="21"/>
        <end position="41"/>
    </location>
</feature>
<evidence type="ECO:0000256" key="2">
    <source>
        <dbReference type="ARBA" id="ARBA00022475"/>
    </source>
</evidence>
<dbReference type="InterPro" id="IPR003838">
    <property type="entry name" value="ABC3_permease_C"/>
</dbReference>
<feature type="transmembrane region" description="Helical" evidence="6">
    <location>
        <begin position="331"/>
        <end position="358"/>
    </location>
</feature>